<name>A0ABX0TX66_9SPHN</name>
<protein>
    <submittedName>
        <fullName evidence="2">Uncharacterized protein</fullName>
    </submittedName>
</protein>
<dbReference type="Proteomes" id="UP000788153">
    <property type="component" value="Unassembled WGS sequence"/>
</dbReference>
<evidence type="ECO:0000313" key="2">
    <source>
        <dbReference type="EMBL" id="NIJ22890.1"/>
    </source>
</evidence>
<dbReference type="RefSeq" id="WP_140048085.1">
    <property type="nucleotide sequence ID" value="NZ_BAAAEV010000001.1"/>
</dbReference>
<accession>A0ABX0TX66</accession>
<evidence type="ECO:0000256" key="1">
    <source>
        <dbReference type="SAM" id="Phobius"/>
    </source>
</evidence>
<sequence length="113" mass="12602">MRLVHDNGRQAPDPAIVAAAATARYRVQAHFMALHALEPGDAIEYAPPGKLERKQFDKLLERGIVRAAAPGHYWIDLSRLDAHEEAVRKRNWPLAFGATLLFVLALLLVVWGL</sequence>
<proteinExistence type="predicted"/>
<organism evidence="2 3">
    <name type="scientific">Sphingomonas japonica</name>
    <dbReference type="NCBI Taxonomy" id="511662"/>
    <lineage>
        <taxon>Bacteria</taxon>
        <taxon>Pseudomonadati</taxon>
        <taxon>Pseudomonadota</taxon>
        <taxon>Alphaproteobacteria</taxon>
        <taxon>Sphingomonadales</taxon>
        <taxon>Sphingomonadaceae</taxon>
        <taxon>Sphingomonas</taxon>
    </lineage>
</organism>
<gene>
    <name evidence="2" type="ORF">FHT01_000432</name>
</gene>
<reference evidence="2 3" key="1">
    <citation type="submission" date="2020-03" db="EMBL/GenBank/DDBJ databases">
        <title>Genomic Encyclopedia of Type Strains, Phase IV (KMG-IV): sequencing the most valuable type-strain genomes for metagenomic binning, comparative biology and taxonomic classification.</title>
        <authorList>
            <person name="Goeker M."/>
        </authorList>
    </citation>
    <scope>NUCLEOTIDE SEQUENCE [LARGE SCALE GENOMIC DNA]</scope>
    <source>
        <strain evidence="2 3">DSM 22753</strain>
    </source>
</reference>
<comment type="caution">
    <text evidence="2">The sequence shown here is derived from an EMBL/GenBank/DDBJ whole genome shotgun (WGS) entry which is preliminary data.</text>
</comment>
<keyword evidence="1" id="KW-0472">Membrane</keyword>
<feature type="transmembrane region" description="Helical" evidence="1">
    <location>
        <begin position="92"/>
        <end position="111"/>
    </location>
</feature>
<keyword evidence="1" id="KW-0812">Transmembrane</keyword>
<dbReference type="EMBL" id="JAASQP010000001">
    <property type="protein sequence ID" value="NIJ22890.1"/>
    <property type="molecule type" value="Genomic_DNA"/>
</dbReference>
<keyword evidence="3" id="KW-1185">Reference proteome</keyword>
<keyword evidence="1" id="KW-1133">Transmembrane helix</keyword>
<evidence type="ECO:0000313" key="3">
    <source>
        <dbReference type="Proteomes" id="UP000788153"/>
    </source>
</evidence>